<dbReference type="GO" id="GO:0080120">
    <property type="term" value="P:CAAX-box protein maturation"/>
    <property type="evidence" value="ECO:0007669"/>
    <property type="project" value="UniProtKB-ARBA"/>
</dbReference>
<dbReference type="PANTHER" id="PTHR36435:SF1">
    <property type="entry name" value="CAAX AMINO TERMINAL PROTEASE FAMILY PROTEIN"/>
    <property type="match status" value="1"/>
</dbReference>
<dbReference type="GO" id="GO:0004175">
    <property type="term" value="F:endopeptidase activity"/>
    <property type="evidence" value="ECO:0007669"/>
    <property type="project" value="UniProtKB-ARBA"/>
</dbReference>
<feature type="transmembrane region" description="Helical" evidence="1">
    <location>
        <begin position="206"/>
        <end position="228"/>
    </location>
</feature>
<dbReference type="InterPro" id="IPR052710">
    <property type="entry name" value="CAAX_protease"/>
</dbReference>
<keyword evidence="1" id="KW-1133">Transmembrane helix</keyword>
<reference evidence="3 4" key="1">
    <citation type="journal article" date="2014" name="PLoS Genet.">
        <title>Phylogenetically driven sequencing of extremely halophilic archaea reveals strategies for static and dynamic osmo-response.</title>
        <authorList>
            <person name="Becker E.A."/>
            <person name="Seitzer P.M."/>
            <person name="Tritt A."/>
            <person name="Larsen D."/>
            <person name="Krusor M."/>
            <person name="Yao A.I."/>
            <person name="Wu D."/>
            <person name="Madern D."/>
            <person name="Eisen J.A."/>
            <person name="Darling A.E."/>
            <person name="Facciotti M.T."/>
        </authorList>
    </citation>
    <scope>NUCLEOTIDE SEQUENCE [LARGE SCALE GENOMIC DNA]</scope>
    <source>
        <strain evidence="3 4">JCM 14978</strain>
    </source>
</reference>
<feature type="transmembrane region" description="Helical" evidence="1">
    <location>
        <begin position="103"/>
        <end position="125"/>
    </location>
</feature>
<keyword evidence="4" id="KW-1185">Reference proteome</keyword>
<dbReference type="PATRIC" id="fig|1230456.3.peg.102"/>
<dbReference type="PANTHER" id="PTHR36435">
    <property type="entry name" value="SLR1288 PROTEIN"/>
    <property type="match status" value="1"/>
</dbReference>
<gene>
    <name evidence="3" type="ORF">C468_00595</name>
</gene>
<proteinExistence type="predicted"/>
<feature type="transmembrane region" description="Helical" evidence="1">
    <location>
        <begin position="235"/>
        <end position="258"/>
    </location>
</feature>
<comment type="caution">
    <text evidence="3">The sequence shown here is derived from an EMBL/GenBank/DDBJ whole genome shotgun (WGS) entry which is preliminary data.</text>
</comment>
<feature type="transmembrane region" description="Helical" evidence="1">
    <location>
        <begin position="25"/>
        <end position="44"/>
    </location>
</feature>
<dbReference type="STRING" id="1230456.C468_00595"/>
<feature type="transmembrane region" description="Helical" evidence="1">
    <location>
        <begin position="64"/>
        <end position="82"/>
    </location>
</feature>
<dbReference type="InterPro" id="IPR003675">
    <property type="entry name" value="Rce1/LyrA-like_dom"/>
</dbReference>
<name>M0PJ84_9EURY</name>
<dbReference type="EMBL" id="AOJH01000006">
    <property type="protein sequence ID" value="EMA69988.1"/>
    <property type="molecule type" value="Genomic_DNA"/>
</dbReference>
<keyword evidence="1" id="KW-0472">Membrane</keyword>
<evidence type="ECO:0000259" key="2">
    <source>
        <dbReference type="Pfam" id="PF02517"/>
    </source>
</evidence>
<organism evidence="3 4">
    <name type="scientific">Halorubrum kocurii JCM 14978</name>
    <dbReference type="NCBI Taxonomy" id="1230456"/>
    <lineage>
        <taxon>Archaea</taxon>
        <taxon>Methanobacteriati</taxon>
        <taxon>Methanobacteriota</taxon>
        <taxon>Stenosarchaea group</taxon>
        <taxon>Halobacteria</taxon>
        <taxon>Halobacteriales</taxon>
        <taxon>Haloferacaceae</taxon>
        <taxon>Halorubrum</taxon>
    </lineage>
</organism>
<evidence type="ECO:0000313" key="4">
    <source>
        <dbReference type="Proteomes" id="UP000011546"/>
    </source>
</evidence>
<dbReference type="AlphaFoldDB" id="M0PJ84"/>
<feature type="transmembrane region" description="Helical" evidence="1">
    <location>
        <begin position="178"/>
        <end position="200"/>
    </location>
</feature>
<protein>
    <submittedName>
        <fullName evidence="3">Abortive infection protein</fullName>
    </submittedName>
</protein>
<dbReference type="Proteomes" id="UP000011546">
    <property type="component" value="Unassembled WGS sequence"/>
</dbReference>
<feature type="domain" description="CAAX prenyl protease 2/Lysostaphin resistance protein A-like" evidence="2">
    <location>
        <begin position="149"/>
        <end position="248"/>
    </location>
</feature>
<accession>M0PJ84</accession>
<evidence type="ECO:0000313" key="3">
    <source>
        <dbReference type="EMBL" id="EMA69988.1"/>
    </source>
</evidence>
<keyword evidence="1" id="KW-0812">Transmembrane</keyword>
<sequence>MFIMSTSTYNQPDVQPRTADSPRRAILVALGLLFAAAIPPLAIVEGFKLVQAQFGYGGDLAVTFIGGGLLATLAIGLLGVAYHRVRPVTVHVPRWLPTLRESGWIVAGVVIMFITAILIQIGMQLLNATPPTNFSAAAAAERPVLVYGLAIVGALFIIGPIEEYFYRGIVQGRLREQMGPVPAIAIVSVGFALGHVPSYWVGGSDLLSLGVFFALLSIGVGSVIFGVIYERTQNLVVVIVIHSLVNAISFSLALVAALGV</sequence>
<dbReference type="Pfam" id="PF02517">
    <property type="entry name" value="Rce1-like"/>
    <property type="match status" value="1"/>
</dbReference>
<feature type="transmembrane region" description="Helical" evidence="1">
    <location>
        <begin position="145"/>
        <end position="166"/>
    </location>
</feature>
<evidence type="ECO:0000256" key="1">
    <source>
        <dbReference type="SAM" id="Phobius"/>
    </source>
</evidence>